<keyword evidence="4" id="KW-1185">Reference proteome</keyword>
<dbReference type="Gene3D" id="3.40.50.1000">
    <property type="entry name" value="HAD superfamily/HAD-like"/>
    <property type="match status" value="1"/>
</dbReference>
<dbReference type="PANTHER" id="PTHR43316">
    <property type="entry name" value="HYDROLASE, HALOACID DELAHOGENASE-RELATED"/>
    <property type="match status" value="1"/>
</dbReference>
<comment type="similarity">
    <text evidence="1">Belongs to the HAD-like hydrolase superfamily. S-2-haloalkanoic acid dehalogenase family.</text>
</comment>
<protein>
    <submittedName>
        <fullName evidence="3">HAD-type-II: haloacid dehalogenase type II</fullName>
    </submittedName>
</protein>
<reference evidence="4" key="2">
    <citation type="journal article" date="2019" name="MicrobiologyOpen">
        <title>High-quality draft genome sequence of Gaiella occulta isolated from a 150 meter deep mineral water borehole and comparison with the genome sequences of other deep-branching lineages of the phylum Actinobacteria.</title>
        <authorList>
            <person name="Severino R."/>
            <person name="Froufe H.J.C."/>
            <person name="Barroso C."/>
            <person name="Albuquerque L."/>
            <person name="Lobo-da-Cunha A."/>
            <person name="da Costa M.S."/>
            <person name="Egas C."/>
        </authorList>
    </citation>
    <scope>NUCLEOTIDE SEQUENCE [LARGE SCALE GENOMIC DNA]</scope>
    <source>
        <strain evidence="4">F2-233</strain>
    </source>
</reference>
<gene>
    <name evidence="3" type="ORF">Gocc_2123</name>
</gene>
<evidence type="ECO:0000313" key="4">
    <source>
        <dbReference type="Proteomes" id="UP000254134"/>
    </source>
</evidence>
<dbReference type="RefSeq" id="WP_181813578.1">
    <property type="nucleotide sequence ID" value="NZ_QQZY01000005.1"/>
</dbReference>
<reference evidence="3 4" key="1">
    <citation type="submission" date="2018-07" db="EMBL/GenBank/DDBJ databases">
        <title>High-quality-draft genome sequence of Gaiella occulta.</title>
        <authorList>
            <person name="Severino R."/>
            <person name="Froufe H.J.C."/>
            <person name="Rainey F.A."/>
            <person name="Barroso C."/>
            <person name="Albuquerque L."/>
            <person name="Lobo-Da-Cunha A."/>
            <person name="Da Costa M.S."/>
            <person name="Egas C."/>
        </authorList>
    </citation>
    <scope>NUCLEOTIDE SEQUENCE [LARGE SCALE GENOMIC DNA]</scope>
    <source>
        <strain evidence="3 4">F2-233</strain>
    </source>
</reference>
<dbReference type="InterPro" id="IPR023198">
    <property type="entry name" value="PGP-like_dom2"/>
</dbReference>
<dbReference type="SUPFAM" id="SSF56784">
    <property type="entry name" value="HAD-like"/>
    <property type="match status" value="1"/>
</dbReference>
<dbReference type="Proteomes" id="UP000254134">
    <property type="component" value="Unassembled WGS sequence"/>
</dbReference>
<dbReference type="InterPro" id="IPR036412">
    <property type="entry name" value="HAD-like_sf"/>
</dbReference>
<dbReference type="InterPro" id="IPR051540">
    <property type="entry name" value="S-2-haloacid_dehalogenase"/>
</dbReference>
<dbReference type="PRINTS" id="PR00413">
    <property type="entry name" value="HADHALOGNASE"/>
</dbReference>
<comment type="caution">
    <text evidence="3">The sequence shown here is derived from an EMBL/GenBank/DDBJ whole genome shotgun (WGS) entry which is preliminary data.</text>
</comment>
<accession>A0A7M2YVB9</accession>
<dbReference type="Pfam" id="PF00702">
    <property type="entry name" value="Hydrolase"/>
    <property type="match status" value="1"/>
</dbReference>
<dbReference type="SFLD" id="SFLDS00003">
    <property type="entry name" value="Haloacid_Dehalogenase"/>
    <property type="match status" value="1"/>
</dbReference>
<dbReference type="InterPro" id="IPR006439">
    <property type="entry name" value="HAD-SF_hydro_IA"/>
</dbReference>
<proteinExistence type="inferred from homology"/>
<dbReference type="Gene3D" id="1.10.150.240">
    <property type="entry name" value="Putative phosphatase, domain 2"/>
    <property type="match status" value="1"/>
</dbReference>
<sequence>MAAPLPEVVVFDVVGTLFDLAPVESALAAQGAPPDTLEAWFERLLHSAAALTLAGEFAPFAEIARSTLATTSARVGVEVDADAVLASFRELPLQPGAREAVGTLAAAGIEVAALTNSGADQARSLLERSGVLGSFAEVLSVEAVRRYKPDPSPYRHALERLGVCAERSAFVAAHAWDVVGAANVGMTAIWVSAHERIWPLPRRAGVEVADLRAAAERVLAGPPGA</sequence>
<dbReference type="SFLD" id="SFLDG01129">
    <property type="entry name" value="C1.5:_HAD__Beta-PGM__Phosphata"/>
    <property type="match status" value="1"/>
</dbReference>
<dbReference type="NCBIfam" id="TIGR01493">
    <property type="entry name" value="HAD-SF-IA-v2"/>
    <property type="match status" value="1"/>
</dbReference>
<evidence type="ECO:0000256" key="2">
    <source>
        <dbReference type="ARBA" id="ARBA00022801"/>
    </source>
</evidence>
<dbReference type="AlphaFoldDB" id="A0A7M2YVB9"/>
<keyword evidence="2" id="KW-0378">Hydrolase</keyword>
<dbReference type="NCBIfam" id="TIGR01428">
    <property type="entry name" value="HAD_type_II"/>
    <property type="match status" value="1"/>
</dbReference>
<evidence type="ECO:0000313" key="3">
    <source>
        <dbReference type="EMBL" id="RDI74026.1"/>
    </source>
</evidence>
<dbReference type="PANTHER" id="PTHR43316:SF3">
    <property type="entry name" value="HALOACID DEHALOGENASE, TYPE II (AFU_ORTHOLOGUE AFUA_2G07750)-RELATED"/>
    <property type="match status" value="1"/>
</dbReference>
<organism evidence="3 4">
    <name type="scientific">Gaiella occulta</name>
    <dbReference type="NCBI Taxonomy" id="1002870"/>
    <lineage>
        <taxon>Bacteria</taxon>
        <taxon>Bacillati</taxon>
        <taxon>Actinomycetota</taxon>
        <taxon>Thermoleophilia</taxon>
        <taxon>Gaiellales</taxon>
        <taxon>Gaiellaceae</taxon>
        <taxon>Gaiella</taxon>
    </lineage>
</organism>
<name>A0A7M2YVB9_9ACTN</name>
<evidence type="ECO:0000256" key="1">
    <source>
        <dbReference type="ARBA" id="ARBA00008106"/>
    </source>
</evidence>
<dbReference type="InterPro" id="IPR006328">
    <property type="entry name" value="2-HAD"/>
</dbReference>
<dbReference type="EMBL" id="QQZY01000005">
    <property type="protein sequence ID" value="RDI74026.1"/>
    <property type="molecule type" value="Genomic_DNA"/>
</dbReference>
<dbReference type="InterPro" id="IPR023214">
    <property type="entry name" value="HAD_sf"/>
</dbReference>
<dbReference type="GO" id="GO:0019120">
    <property type="term" value="F:hydrolase activity, acting on acid halide bonds, in C-halide compounds"/>
    <property type="evidence" value="ECO:0007669"/>
    <property type="project" value="InterPro"/>
</dbReference>